<dbReference type="AlphaFoldDB" id="A0A2P8GDH5"/>
<proteinExistence type="predicted"/>
<keyword evidence="1" id="KW-0812">Transmembrane</keyword>
<gene>
    <name evidence="2" type="ORF">CLV42_104346</name>
</gene>
<evidence type="ECO:0000313" key="2">
    <source>
        <dbReference type="EMBL" id="PSL32043.1"/>
    </source>
</evidence>
<sequence length="54" mass="6467">MQYINLTTIVIVALIAIALIVFLIVKNRRDRRKLLKDDPVEDEIDEQFRRKEKL</sequence>
<evidence type="ECO:0000313" key="3">
    <source>
        <dbReference type="Proteomes" id="UP000240978"/>
    </source>
</evidence>
<dbReference type="RefSeq" id="WP_170117488.1">
    <property type="nucleotide sequence ID" value="NZ_PYGK01000004.1"/>
</dbReference>
<name>A0A2P8GDH5_9BACT</name>
<comment type="caution">
    <text evidence="2">The sequence shown here is derived from an EMBL/GenBank/DDBJ whole genome shotgun (WGS) entry which is preliminary data.</text>
</comment>
<dbReference type="Proteomes" id="UP000240978">
    <property type="component" value="Unassembled WGS sequence"/>
</dbReference>
<accession>A0A2P8GDH5</accession>
<dbReference type="EMBL" id="PYGK01000004">
    <property type="protein sequence ID" value="PSL32043.1"/>
    <property type="molecule type" value="Genomic_DNA"/>
</dbReference>
<protein>
    <submittedName>
        <fullName evidence="2">Uncharacterized protein</fullName>
    </submittedName>
</protein>
<keyword evidence="1" id="KW-0472">Membrane</keyword>
<feature type="transmembrane region" description="Helical" evidence="1">
    <location>
        <begin position="6"/>
        <end position="25"/>
    </location>
</feature>
<keyword evidence="1" id="KW-1133">Transmembrane helix</keyword>
<organism evidence="2 3">
    <name type="scientific">Chitinophaga ginsengisoli</name>
    <dbReference type="NCBI Taxonomy" id="363837"/>
    <lineage>
        <taxon>Bacteria</taxon>
        <taxon>Pseudomonadati</taxon>
        <taxon>Bacteroidota</taxon>
        <taxon>Chitinophagia</taxon>
        <taxon>Chitinophagales</taxon>
        <taxon>Chitinophagaceae</taxon>
        <taxon>Chitinophaga</taxon>
    </lineage>
</organism>
<keyword evidence="3" id="KW-1185">Reference proteome</keyword>
<evidence type="ECO:0000256" key="1">
    <source>
        <dbReference type="SAM" id="Phobius"/>
    </source>
</evidence>
<reference evidence="2 3" key="1">
    <citation type="submission" date="2018-03" db="EMBL/GenBank/DDBJ databases">
        <title>Genomic Encyclopedia of Archaeal and Bacterial Type Strains, Phase II (KMG-II): from individual species to whole genera.</title>
        <authorList>
            <person name="Goeker M."/>
        </authorList>
    </citation>
    <scope>NUCLEOTIDE SEQUENCE [LARGE SCALE GENOMIC DNA]</scope>
    <source>
        <strain evidence="2 3">DSM 18107</strain>
    </source>
</reference>